<dbReference type="Gramene" id="ESW21496">
    <property type="protein sequence ID" value="ESW21496"/>
    <property type="gene ID" value="PHAVU_005G075700g"/>
</dbReference>
<dbReference type="Gene3D" id="2.40.400.10">
    <property type="entry name" value="Acetoacetate decarboxylase-like"/>
    <property type="match status" value="1"/>
</dbReference>
<dbReference type="EMBL" id="CM002292">
    <property type="protein sequence ID" value="ESW21496.1"/>
    <property type="molecule type" value="Genomic_DNA"/>
</dbReference>
<sequence length="304" mass="33351">MKAVEGRSSSGYGKPPWVFRGSAWYQLHLVKAEKARAYIPREFKLVEAFGYTLGGFFLASYEDSPVGVFDELVVIAGLVWNRPTSCAWATRVYVNNDEACCHGRKEVGLPSQMARFSKTITAISRQPRGRKSEFLNRIGIGAKFSGPKDPLNVQVTKIKCVDAEETCNINISLTSPVPSLSFGLRLGPTIRMSLPSFSGATEYNPNLLKYSCKIECRVQALKPLKVSGSFTSTNDEAEQILEDHGSCSLVAEDNKTDAQNFSTSVMLSKPLLALKFSQMKMQVEAPLVLSQCSNSLQTTVSSVP</sequence>
<dbReference type="OrthoDB" id="9970474at2759"/>
<proteinExistence type="predicted"/>
<gene>
    <name evidence="1" type="ORF">PHAVU_005G075700g</name>
</gene>
<evidence type="ECO:0008006" key="3">
    <source>
        <dbReference type="Google" id="ProtNLM"/>
    </source>
</evidence>
<protein>
    <recommendedName>
        <fullName evidence="3">Protein NEOXANTHIN-DEFICIENT 1</fullName>
    </recommendedName>
</protein>
<dbReference type="PANTHER" id="PTHR35467">
    <property type="match status" value="1"/>
</dbReference>
<dbReference type="GO" id="GO:0016829">
    <property type="term" value="F:lyase activity"/>
    <property type="evidence" value="ECO:0007669"/>
    <property type="project" value="InterPro"/>
</dbReference>
<dbReference type="InterPro" id="IPR010451">
    <property type="entry name" value="Acetoacetate_decarboxylase"/>
</dbReference>
<reference evidence="2" key="1">
    <citation type="journal article" date="2014" name="Nat. Genet.">
        <title>A reference genome for common bean and genome-wide analysis of dual domestications.</title>
        <authorList>
            <person name="Schmutz J."/>
            <person name="McClean P.E."/>
            <person name="Mamidi S."/>
            <person name="Wu G.A."/>
            <person name="Cannon S.B."/>
            <person name="Grimwood J."/>
            <person name="Jenkins J."/>
            <person name="Shu S."/>
            <person name="Song Q."/>
            <person name="Chavarro C."/>
            <person name="Torres-Torres M."/>
            <person name="Geffroy V."/>
            <person name="Moghaddam S.M."/>
            <person name="Gao D."/>
            <person name="Abernathy B."/>
            <person name="Barry K."/>
            <person name="Blair M."/>
            <person name="Brick M.A."/>
            <person name="Chovatia M."/>
            <person name="Gepts P."/>
            <person name="Goodstein D.M."/>
            <person name="Gonzales M."/>
            <person name="Hellsten U."/>
            <person name="Hyten D.L."/>
            <person name="Jia G."/>
            <person name="Kelly J.D."/>
            <person name="Kudrna D."/>
            <person name="Lee R."/>
            <person name="Richard M.M."/>
            <person name="Miklas P.N."/>
            <person name="Osorno J.M."/>
            <person name="Rodrigues J."/>
            <person name="Thareau V."/>
            <person name="Urrea C.A."/>
            <person name="Wang M."/>
            <person name="Yu Y."/>
            <person name="Zhang M."/>
            <person name="Wing R.A."/>
            <person name="Cregan P.B."/>
            <person name="Rokhsar D.S."/>
            <person name="Jackson S.A."/>
        </authorList>
    </citation>
    <scope>NUCLEOTIDE SEQUENCE [LARGE SCALE GENOMIC DNA]</scope>
    <source>
        <strain evidence="2">cv. G19833</strain>
    </source>
</reference>
<dbReference type="SUPFAM" id="SSF160104">
    <property type="entry name" value="Acetoacetate decarboxylase-like"/>
    <property type="match status" value="1"/>
</dbReference>
<organism evidence="1 2">
    <name type="scientific">Phaseolus vulgaris</name>
    <name type="common">Kidney bean</name>
    <name type="synonym">French bean</name>
    <dbReference type="NCBI Taxonomy" id="3885"/>
    <lineage>
        <taxon>Eukaryota</taxon>
        <taxon>Viridiplantae</taxon>
        <taxon>Streptophyta</taxon>
        <taxon>Embryophyta</taxon>
        <taxon>Tracheophyta</taxon>
        <taxon>Spermatophyta</taxon>
        <taxon>Magnoliopsida</taxon>
        <taxon>eudicotyledons</taxon>
        <taxon>Gunneridae</taxon>
        <taxon>Pentapetalae</taxon>
        <taxon>rosids</taxon>
        <taxon>fabids</taxon>
        <taxon>Fabales</taxon>
        <taxon>Fabaceae</taxon>
        <taxon>Papilionoideae</taxon>
        <taxon>50 kb inversion clade</taxon>
        <taxon>NPAAA clade</taxon>
        <taxon>indigoferoid/millettioid clade</taxon>
        <taxon>Phaseoleae</taxon>
        <taxon>Phaseolus</taxon>
    </lineage>
</organism>
<dbReference type="PANTHER" id="PTHR35467:SF2">
    <property type="entry name" value="PROTEIN NEOXANTHIN-DEFICIENT 1"/>
    <property type="match status" value="1"/>
</dbReference>
<keyword evidence="2" id="KW-1185">Reference proteome</keyword>
<dbReference type="InterPro" id="IPR023375">
    <property type="entry name" value="ADC_dom_sf"/>
</dbReference>
<dbReference type="InterPro" id="IPR039343">
    <property type="entry name" value="NDX1-like"/>
</dbReference>
<dbReference type="Pfam" id="PF06314">
    <property type="entry name" value="ADC"/>
    <property type="match status" value="1"/>
</dbReference>
<dbReference type="Proteomes" id="UP000000226">
    <property type="component" value="Chromosome 5"/>
</dbReference>
<dbReference type="STRING" id="3885.V7BY45"/>
<dbReference type="eggNOG" id="ENOG502QU37">
    <property type="taxonomic scope" value="Eukaryota"/>
</dbReference>
<evidence type="ECO:0000313" key="2">
    <source>
        <dbReference type="Proteomes" id="UP000000226"/>
    </source>
</evidence>
<dbReference type="OMA" id="VRPAKIW"/>
<accession>V7BY45</accession>
<evidence type="ECO:0000313" key="1">
    <source>
        <dbReference type="EMBL" id="ESW21496.1"/>
    </source>
</evidence>
<name>V7BY45_PHAVU</name>
<dbReference type="AlphaFoldDB" id="V7BY45"/>